<evidence type="ECO:0000313" key="1">
    <source>
        <dbReference type="EMBL" id="MQO09235.1"/>
    </source>
</evidence>
<evidence type="ECO:0000313" key="2">
    <source>
        <dbReference type="Proteomes" id="UP000405805"/>
    </source>
</evidence>
<gene>
    <name evidence="1" type="ORF">F7D57_05745</name>
</gene>
<name>A0AA90VGD8_9BACT</name>
<sequence>MAKSKTIEISIKWHKATEAPKKNVPIYLLFKVGKRKYPLCRLMTFHNSNVVPAECDFGKAETQEPQLPIMWAYASQVEPLITDDIVAEAKFAAWAWYKED</sequence>
<protein>
    <submittedName>
        <fullName evidence="1">Uncharacterized protein</fullName>
    </submittedName>
</protein>
<comment type="caution">
    <text evidence="1">The sequence shown here is derived from an EMBL/GenBank/DDBJ whole genome shotgun (WGS) entry which is preliminary data.</text>
</comment>
<accession>A0AA90VGD8</accession>
<dbReference type="RefSeq" id="WP_153096719.1">
    <property type="nucleotide sequence ID" value="NZ_VZBP01000065.1"/>
</dbReference>
<dbReference type="EMBL" id="VZBP01000065">
    <property type="protein sequence ID" value="MQO09235.1"/>
    <property type="molecule type" value="Genomic_DNA"/>
</dbReference>
<reference evidence="2" key="1">
    <citation type="submission" date="2019-09" db="EMBL/GenBank/DDBJ databases">
        <title>Distinct polysaccharide growth profiles of human intestinal Prevotella copri isolates.</title>
        <authorList>
            <person name="Fehlner-Peach H."/>
            <person name="Magnabosco C."/>
            <person name="Raghavan V."/>
            <person name="Scher J.U."/>
            <person name="Tett A."/>
            <person name="Cox L.M."/>
            <person name="Gottsegen C."/>
            <person name="Watters A."/>
            <person name="Wiltshire- Gordon J.D."/>
            <person name="Segata N."/>
            <person name="Bonneau R."/>
            <person name="Littman D.R."/>
        </authorList>
    </citation>
    <scope>NUCLEOTIDE SEQUENCE [LARGE SCALE GENOMIC DNA]</scope>
    <source>
        <strain evidence="2">iA624</strain>
    </source>
</reference>
<organism evidence="1 2">
    <name type="scientific">Segatella copri</name>
    <dbReference type="NCBI Taxonomy" id="165179"/>
    <lineage>
        <taxon>Bacteria</taxon>
        <taxon>Pseudomonadati</taxon>
        <taxon>Bacteroidota</taxon>
        <taxon>Bacteroidia</taxon>
        <taxon>Bacteroidales</taxon>
        <taxon>Prevotellaceae</taxon>
        <taxon>Segatella</taxon>
    </lineage>
</organism>
<dbReference type="AlphaFoldDB" id="A0AA90VGD8"/>
<proteinExistence type="predicted"/>
<dbReference type="Proteomes" id="UP000405805">
    <property type="component" value="Unassembled WGS sequence"/>
</dbReference>